<protein>
    <submittedName>
        <fullName evidence="1">Uncharacterized protein</fullName>
    </submittedName>
</protein>
<reference evidence="1" key="1">
    <citation type="submission" date="2020-03" db="EMBL/GenBank/DDBJ databases">
        <authorList>
            <person name="Weist P."/>
        </authorList>
    </citation>
    <scope>NUCLEOTIDE SEQUENCE</scope>
</reference>
<dbReference type="AlphaFoldDB" id="A0A9N7UWU3"/>
<dbReference type="EMBL" id="CADEAL010002335">
    <property type="protein sequence ID" value="CAB1439763.1"/>
    <property type="molecule type" value="Genomic_DNA"/>
</dbReference>
<sequence>MSFDCFLNQELTGEMKFSPPRLSIMEGLQLFHRLRPGFNSRPYKLGSGGLNSDRRQREVLCKPQGNGGIERVKVGHLSLACYLCMDTVPKKSLAQGQEKRLMLR</sequence>
<accession>A0A9N7UWU3</accession>
<organism evidence="1 2">
    <name type="scientific">Pleuronectes platessa</name>
    <name type="common">European plaice</name>
    <dbReference type="NCBI Taxonomy" id="8262"/>
    <lineage>
        <taxon>Eukaryota</taxon>
        <taxon>Metazoa</taxon>
        <taxon>Chordata</taxon>
        <taxon>Craniata</taxon>
        <taxon>Vertebrata</taxon>
        <taxon>Euteleostomi</taxon>
        <taxon>Actinopterygii</taxon>
        <taxon>Neopterygii</taxon>
        <taxon>Teleostei</taxon>
        <taxon>Neoteleostei</taxon>
        <taxon>Acanthomorphata</taxon>
        <taxon>Carangaria</taxon>
        <taxon>Pleuronectiformes</taxon>
        <taxon>Pleuronectoidei</taxon>
        <taxon>Pleuronectidae</taxon>
        <taxon>Pleuronectes</taxon>
    </lineage>
</organism>
<evidence type="ECO:0000313" key="2">
    <source>
        <dbReference type="Proteomes" id="UP001153269"/>
    </source>
</evidence>
<keyword evidence="2" id="KW-1185">Reference proteome</keyword>
<name>A0A9N7UWU3_PLEPL</name>
<proteinExistence type="predicted"/>
<gene>
    <name evidence="1" type="ORF">PLEPLA_LOCUS27532</name>
</gene>
<dbReference type="Proteomes" id="UP001153269">
    <property type="component" value="Unassembled WGS sequence"/>
</dbReference>
<evidence type="ECO:0000313" key="1">
    <source>
        <dbReference type="EMBL" id="CAB1439763.1"/>
    </source>
</evidence>
<comment type="caution">
    <text evidence="1">The sequence shown here is derived from an EMBL/GenBank/DDBJ whole genome shotgun (WGS) entry which is preliminary data.</text>
</comment>